<evidence type="ECO:0008006" key="3">
    <source>
        <dbReference type="Google" id="ProtNLM"/>
    </source>
</evidence>
<gene>
    <name evidence="1" type="ORF">O181_074788</name>
</gene>
<sequence>MCDLTSELFWLGQWVKECCLFSSIAPIVVHEDNQSCINAANGDCNVSNKHIKHVKIELHFIKEVIHSSAIRLSYTPTDSMLADFLTTSLPCPTLSRALSCLSVVWLGVRGDVENHLNTDQDDQHSYPQLQQFNQVPKINAHH</sequence>
<protein>
    <recommendedName>
        <fullName evidence="3">Copia protein</fullName>
    </recommendedName>
</protein>
<dbReference type="Proteomes" id="UP000765509">
    <property type="component" value="Unassembled WGS sequence"/>
</dbReference>
<accession>A0A9Q3IBA0</accession>
<name>A0A9Q3IBA0_9BASI</name>
<dbReference type="CDD" id="cd09272">
    <property type="entry name" value="RNase_HI_RT_Ty1"/>
    <property type="match status" value="1"/>
</dbReference>
<dbReference type="AlphaFoldDB" id="A0A9Q3IBA0"/>
<evidence type="ECO:0000313" key="2">
    <source>
        <dbReference type="Proteomes" id="UP000765509"/>
    </source>
</evidence>
<dbReference type="EMBL" id="AVOT02039939">
    <property type="protein sequence ID" value="MBW0535073.1"/>
    <property type="molecule type" value="Genomic_DNA"/>
</dbReference>
<evidence type="ECO:0000313" key="1">
    <source>
        <dbReference type="EMBL" id="MBW0535073.1"/>
    </source>
</evidence>
<keyword evidence="2" id="KW-1185">Reference proteome</keyword>
<proteinExistence type="predicted"/>
<reference evidence="1" key="1">
    <citation type="submission" date="2021-03" db="EMBL/GenBank/DDBJ databases">
        <title>Draft genome sequence of rust myrtle Austropuccinia psidii MF-1, a brazilian biotype.</title>
        <authorList>
            <person name="Quecine M.C."/>
            <person name="Pachon D.M.R."/>
            <person name="Bonatelli M.L."/>
            <person name="Correr F.H."/>
            <person name="Franceschini L.M."/>
            <person name="Leite T.F."/>
            <person name="Margarido G.R.A."/>
            <person name="Almeida C.A."/>
            <person name="Ferrarezi J.A."/>
            <person name="Labate C.A."/>
        </authorList>
    </citation>
    <scope>NUCLEOTIDE SEQUENCE</scope>
    <source>
        <strain evidence="1">MF-1</strain>
    </source>
</reference>
<organism evidence="1 2">
    <name type="scientific">Austropuccinia psidii MF-1</name>
    <dbReference type="NCBI Taxonomy" id="1389203"/>
    <lineage>
        <taxon>Eukaryota</taxon>
        <taxon>Fungi</taxon>
        <taxon>Dikarya</taxon>
        <taxon>Basidiomycota</taxon>
        <taxon>Pucciniomycotina</taxon>
        <taxon>Pucciniomycetes</taxon>
        <taxon>Pucciniales</taxon>
        <taxon>Sphaerophragmiaceae</taxon>
        <taxon>Austropuccinia</taxon>
    </lineage>
</organism>
<dbReference type="OrthoDB" id="3214708at2759"/>
<comment type="caution">
    <text evidence="1">The sequence shown here is derived from an EMBL/GenBank/DDBJ whole genome shotgun (WGS) entry which is preliminary data.</text>
</comment>